<feature type="compositionally biased region" description="Basic and acidic residues" evidence="2">
    <location>
        <begin position="291"/>
        <end position="311"/>
    </location>
</feature>
<feature type="region of interest" description="Disordered" evidence="2">
    <location>
        <begin position="24"/>
        <end position="372"/>
    </location>
</feature>
<dbReference type="Pfam" id="PF00691">
    <property type="entry name" value="OmpA"/>
    <property type="match status" value="1"/>
</dbReference>
<proteinExistence type="predicted"/>
<organism evidence="5 6">
    <name type="scientific">Nitratireductor arenosus</name>
    <dbReference type="NCBI Taxonomy" id="2682096"/>
    <lineage>
        <taxon>Bacteria</taxon>
        <taxon>Pseudomonadati</taxon>
        <taxon>Pseudomonadota</taxon>
        <taxon>Alphaproteobacteria</taxon>
        <taxon>Hyphomicrobiales</taxon>
        <taxon>Phyllobacteriaceae</taxon>
        <taxon>Nitratireductor</taxon>
    </lineage>
</organism>
<sequence>MKLHARILAGTALGLLLGAAPAYAAGPAAAAAQPDQAAKTLLRLAQDNSATEKETEEAPKPKNDAEAEAMSKPAAEETPPEKAAEPTPKPEPKPEPEPKAAEPAAEPAPEPEAAEQPAPQPAPKAESEPKAAEPAEPQAEPEKPAAAAPAPEPETQEPETAEQPTPETAPEPEPKPEAGAEQPTPEAAPEPEPKPEAEAMQPDAEAATEETAPVPEPKPDAEAAEQAPDTATQEPAPEAATGEPKPETAPAPEPKPDAQADQPAADGDAPEQAIGEDTETPPENAAPVLDSAKDAPKADTGEQPAGEKVDEQAIEQPAEEAGEAAPPPETDAAAQDAEARPEKLESAITEKGERVERAKERRGRPERPEGAEVVKEFGDRFVIQFNNQTFVESSDRPRLRRDAREVYYETLPRGRERETIVRPNGSQIVTIRNRYGDVVRRSRITPDGREIVLAYVDERNYERVRDWRDPGADLPPLRLTIPARDYILDARRAEGPDIYYEFLDKPPVEKVRRLYSIDEVKRSARIRDTVRRVDLDTITFEFGSASIPESEIARLEGVATAIERLLEENPGETFLIEGHTDAVGSDLANLALSDERAESVASALTRVFGIPPENLVTQGYGERYLKISTEERERENRRVAIRRITPLVTPVAQAN</sequence>
<reference evidence="5 6" key="1">
    <citation type="submission" date="2019-12" db="EMBL/GenBank/DDBJ databases">
        <title>Nitratireductor arenosus sp. nov., Isolated from sea sand, Jeju island, South Korea.</title>
        <authorList>
            <person name="Kim W."/>
        </authorList>
    </citation>
    <scope>NUCLEOTIDE SEQUENCE [LARGE SCALE GENOMIC DNA]</scope>
    <source>
        <strain evidence="5 6">CAU 1489</strain>
    </source>
</reference>
<evidence type="ECO:0000259" key="4">
    <source>
        <dbReference type="PROSITE" id="PS51123"/>
    </source>
</evidence>
<dbReference type="Proteomes" id="UP000463224">
    <property type="component" value="Unassembled WGS sequence"/>
</dbReference>
<feature type="compositionally biased region" description="Low complexity" evidence="2">
    <location>
        <begin position="24"/>
        <end position="38"/>
    </location>
</feature>
<feature type="compositionally biased region" description="Low complexity" evidence="2">
    <location>
        <begin position="257"/>
        <end position="273"/>
    </location>
</feature>
<accession>A0A844QCT8</accession>
<name>A0A844QCT8_9HYPH</name>
<dbReference type="PANTHER" id="PTHR30329:SF21">
    <property type="entry name" value="LIPOPROTEIN YIAD-RELATED"/>
    <property type="match status" value="1"/>
</dbReference>
<evidence type="ECO:0000256" key="3">
    <source>
        <dbReference type="SAM" id="SignalP"/>
    </source>
</evidence>
<dbReference type="InterPro" id="IPR006665">
    <property type="entry name" value="OmpA-like"/>
</dbReference>
<evidence type="ECO:0000256" key="2">
    <source>
        <dbReference type="SAM" id="MobiDB-lite"/>
    </source>
</evidence>
<protein>
    <submittedName>
        <fullName evidence="5">OmpA family protein</fullName>
    </submittedName>
</protein>
<keyword evidence="3" id="KW-0732">Signal</keyword>
<evidence type="ECO:0000313" key="5">
    <source>
        <dbReference type="EMBL" id="MVA97065.1"/>
    </source>
</evidence>
<comment type="caution">
    <text evidence="5">The sequence shown here is derived from an EMBL/GenBank/DDBJ whole genome shotgun (WGS) entry which is preliminary data.</text>
</comment>
<dbReference type="CDD" id="cd07185">
    <property type="entry name" value="OmpA_C-like"/>
    <property type="match status" value="1"/>
</dbReference>
<feature type="compositionally biased region" description="Low complexity" evidence="2">
    <location>
        <begin position="198"/>
        <end position="213"/>
    </location>
</feature>
<feature type="signal peptide" evidence="3">
    <location>
        <begin position="1"/>
        <end position="24"/>
    </location>
</feature>
<dbReference type="Gene3D" id="3.30.1330.60">
    <property type="entry name" value="OmpA-like domain"/>
    <property type="match status" value="1"/>
</dbReference>
<dbReference type="PANTHER" id="PTHR30329">
    <property type="entry name" value="STATOR ELEMENT OF FLAGELLAR MOTOR COMPLEX"/>
    <property type="match status" value="1"/>
</dbReference>
<dbReference type="AlphaFoldDB" id="A0A844QCT8"/>
<evidence type="ECO:0000313" key="6">
    <source>
        <dbReference type="Proteomes" id="UP000463224"/>
    </source>
</evidence>
<feature type="compositionally biased region" description="Basic and acidic residues" evidence="2">
    <location>
        <begin position="79"/>
        <end position="100"/>
    </location>
</feature>
<feature type="compositionally biased region" description="Low complexity" evidence="2">
    <location>
        <begin position="226"/>
        <end position="243"/>
    </location>
</feature>
<dbReference type="InterPro" id="IPR050330">
    <property type="entry name" value="Bact_OuterMem_StrucFunc"/>
</dbReference>
<feature type="compositionally biased region" description="Basic and acidic residues" evidence="2">
    <location>
        <begin position="337"/>
        <end position="372"/>
    </location>
</feature>
<keyword evidence="1" id="KW-0472">Membrane</keyword>
<dbReference type="EMBL" id="WPHG01000002">
    <property type="protein sequence ID" value="MVA97065.1"/>
    <property type="molecule type" value="Genomic_DNA"/>
</dbReference>
<feature type="compositionally biased region" description="Low complexity" evidence="2">
    <location>
        <begin position="134"/>
        <end position="149"/>
    </location>
</feature>
<dbReference type="GO" id="GO:0016020">
    <property type="term" value="C:membrane"/>
    <property type="evidence" value="ECO:0007669"/>
    <property type="project" value="UniProtKB-UniRule"/>
</dbReference>
<dbReference type="InterPro" id="IPR036737">
    <property type="entry name" value="OmpA-like_sf"/>
</dbReference>
<dbReference type="PROSITE" id="PS51123">
    <property type="entry name" value="OMPA_2"/>
    <property type="match status" value="1"/>
</dbReference>
<feature type="chain" id="PRO_5032835922" evidence="3">
    <location>
        <begin position="25"/>
        <end position="655"/>
    </location>
</feature>
<gene>
    <name evidence="5" type="ORF">GN330_07360</name>
</gene>
<evidence type="ECO:0000256" key="1">
    <source>
        <dbReference type="PROSITE-ProRule" id="PRU00473"/>
    </source>
</evidence>
<feature type="domain" description="OmpA-like" evidence="4">
    <location>
        <begin position="527"/>
        <end position="647"/>
    </location>
</feature>
<feature type="compositionally biased region" description="Basic and acidic residues" evidence="2">
    <location>
        <begin position="50"/>
        <end position="65"/>
    </location>
</feature>
<keyword evidence="6" id="KW-1185">Reference proteome</keyword>
<dbReference type="RefSeq" id="WP_156712060.1">
    <property type="nucleotide sequence ID" value="NZ_WPHG01000002.1"/>
</dbReference>
<dbReference type="SUPFAM" id="SSF103088">
    <property type="entry name" value="OmpA-like"/>
    <property type="match status" value="1"/>
</dbReference>